<dbReference type="HOGENOM" id="CLU_2252823_0_0_1"/>
<dbReference type="EMBL" id="CH480818">
    <property type="protein sequence ID" value="EDW52527.1"/>
    <property type="molecule type" value="Genomic_DNA"/>
</dbReference>
<sequence>MPPPLKAATSPRRPPCPVSPSFSQFFILRQLGFRLGFNPVTQLENHAKAFLEAILADGFASIIWLGIEDGSGNRVIMCAFVFVKPPYIVCSGKLLIATMSQEQC</sequence>
<keyword evidence="2" id="KW-1185">Reference proteome</keyword>
<dbReference type="AlphaFoldDB" id="B4HWY2"/>
<name>B4HWY2_DROSE</name>
<reference evidence="1 2" key="1">
    <citation type="journal article" date="2007" name="Nature">
        <title>Evolution of genes and genomes on the Drosophila phylogeny.</title>
        <authorList>
            <consortium name="Drosophila 12 Genomes Consortium"/>
            <person name="Clark A.G."/>
            <person name="Eisen M.B."/>
            <person name="Smith D.R."/>
            <person name="Bergman C.M."/>
            <person name="Oliver B."/>
            <person name="Markow T.A."/>
            <person name="Kaufman T.C."/>
            <person name="Kellis M."/>
            <person name="Gelbart W."/>
            <person name="Iyer V.N."/>
            <person name="Pollard D.A."/>
            <person name="Sackton T.B."/>
            <person name="Larracuente A.M."/>
            <person name="Singh N.D."/>
            <person name="Abad J.P."/>
            <person name="Abt D.N."/>
            <person name="Adryan B."/>
            <person name="Aguade M."/>
            <person name="Akashi H."/>
            <person name="Anderson W.W."/>
            <person name="Aquadro C.F."/>
            <person name="Ardell D.H."/>
            <person name="Arguello R."/>
            <person name="Artieri C.G."/>
            <person name="Barbash D.A."/>
            <person name="Barker D."/>
            <person name="Barsanti P."/>
            <person name="Batterham P."/>
            <person name="Batzoglou S."/>
            <person name="Begun D."/>
            <person name="Bhutkar A."/>
            <person name="Blanco E."/>
            <person name="Bosak S.A."/>
            <person name="Bradley R.K."/>
            <person name="Brand A.D."/>
            <person name="Brent M.R."/>
            <person name="Brooks A.N."/>
            <person name="Brown R.H."/>
            <person name="Butlin R.K."/>
            <person name="Caggese C."/>
            <person name="Calvi B.R."/>
            <person name="Bernardo de Carvalho A."/>
            <person name="Caspi A."/>
            <person name="Castrezana S."/>
            <person name="Celniker S.E."/>
            <person name="Chang J.L."/>
            <person name="Chapple C."/>
            <person name="Chatterji S."/>
            <person name="Chinwalla A."/>
            <person name="Civetta A."/>
            <person name="Clifton S.W."/>
            <person name="Comeron J.M."/>
            <person name="Costello J.C."/>
            <person name="Coyne J.A."/>
            <person name="Daub J."/>
            <person name="David R.G."/>
            <person name="Delcher A.L."/>
            <person name="Delehaunty K."/>
            <person name="Do C.B."/>
            <person name="Ebling H."/>
            <person name="Edwards K."/>
            <person name="Eickbush T."/>
            <person name="Evans J.D."/>
            <person name="Filipski A."/>
            <person name="Findeiss S."/>
            <person name="Freyhult E."/>
            <person name="Fulton L."/>
            <person name="Fulton R."/>
            <person name="Garcia A.C."/>
            <person name="Gardiner A."/>
            <person name="Garfield D.A."/>
            <person name="Garvin B.E."/>
            <person name="Gibson G."/>
            <person name="Gilbert D."/>
            <person name="Gnerre S."/>
            <person name="Godfrey J."/>
            <person name="Good R."/>
            <person name="Gotea V."/>
            <person name="Gravely B."/>
            <person name="Greenberg A.J."/>
            <person name="Griffiths-Jones S."/>
            <person name="Gross S."/>
            <person name="Guigo R."/>
            <person name="Gustafson E.A."/>
            <person name="Haerty W."/>
            <person name="Hahn M.W."/>
            <person name="Halligan D.L."/>
            <person name="Halpern A.L."/>
            <person name="Halter G.M."/>
            <person name="Han M.V."/>
            <person name="Heger A."/>
            <person name="Hillier L."/>
            <person name="Hinrichs A.S."/>
            <person name="Holmes I."/>
            <person name="Hoskins R.A."/>
            <person name="Hubisz M.J."/>
            <person name="Hultmark D."/>
            <person name="Huntley M.A."/>
            <person name="Jaffe D.B."/>
            <person name="Jagadeeshan S."/>
            <person name="Jeck W.R."/>
            <person name="Johnson J."/>
            <person name="Jones C.D."/>
            <person name="Jordan W.C."/>
            <person name="Karpen G.H."/>
            <person name="Kataoka E."/>
            <person name="Keightley P.D."/>
            <person name="Kheradpour P."/>
            <person name="Kirkness E.F."/>
            <person name="Koerich L.B."/>
            <person name="Kristiansen K."/>
            <person name="Kudrna D."/>
            <person name="Kulathinal R.J."/>
            <person name="Kumar S."/>
            <person name="Kwok R."/>
            <person name="Lander E."/>
            <person name="Langley C.H."/>
            <person name="Lapoint R."/>
            <person name="Lazzaro B.P."/>
            <person name="Lee S.J."/>
            <person name="Levesque L."/>
            <person name="Li R."/>
            <person name="Lin C.F."/>
            <person name="Lin M.F."/>
            <person name="Lindblad-Toh K."/>
            <person name="Llopart A."/>
            <person name="Long M."/>
            <person name="Low L."/>
            <person name="Lozovsky E."/>
            <person name="Lu J."/>
            <person name="Luo M."/>
            <person name="Machado C.A."/>
            <person name="Makalowski W."/>
            <person name="Marzo M."/>
            <person name="Matsuda M."/>
            <person name="Matzkin L."/>
            <person name="McAllister B."/>
            <person name="McBride C.S."/>
            <person name="McKernan B."/>
            <person name="McKernan K."/>
            <person name="Mendez-Lago M."/>
            <person name="Minx P."/>
            <person name="Mollenhauer M.U."/>
            <person name="Montooth K."/>
            <person name="Mount S.M."/>
            <person name="Mu X."/>
            <person name="Myers E."/>
            <person name="Negre B."/>
            <person name="Newfeld S."/>
            <person name="Nielsen R."/>
            <person name="Noor M.A."/>
            <person name="O'Grady P."/>
            <person name="Pachter L."/>
            <person name="Papaceit M."/>
            <person name="Parisi M.J."/>
            <person name="Parisi M."/>
            <person name="Parts L."/>
            <person name="Pedersen J.S."/>
            <person name="Pesole G."/>
            <person name="Phillippy A.M."/>
            <person name="Ponting C.P."/>
            <person name="Pop M."/>
            <person name="Porcelli D."/>
            <person name="Powell J.R."/>
            <person name="Prohaska S."/>
            <person name="Pruitt K."/>
            <person name="Puig M."/>
            <person name="Quesneville H."/>
            <person name="Ram K.R."/>
            <person name="Rand D."/>
            <person name="Rasmussen M.D."/>
            <person name="Reed L.K."/>
            <person name="Reenan R."/>
            <person name="Reily A."/>
            <person name="Remington K.A."/>
            <person name="Rieger T.T."/>
            <person name="Ritchie M.G."/>
            <person name="Robin C."/>
            <person name="Rogers Y.H."/>
            <person name="Rohde C."/>
            <person name="Rozas J."/>
            <person name="Rubenfield M.J."/>
            <person name="Ruiz A."/>
            <person name="Russo S."/>
            <person name="Salzberg S.L."/>
            <person name="Sanchez-Gracia A."/>
            <person name="Saranga D.J."/>
            <person name="Sato H."/>
            <person name="Schaeffer S.W."/>
            <person name="Schatz M.C."/>
            <person name="Schlenke T."/>
            <person name="Schwartz R."/>
            <person name="Segarra C."/>
            <person name="Singh R.S."/>
            <person name="Sirot L."/>
            <person name="Sirota M."/>
            <person name="Sisneros N.B."/>
            <person name="Smith C.D."/>
            <person name="Smith T.F."/>
            <person name="Spieth J."/>
            <person name="Stage D.E."/>
            <person name="Stark A."/>
            <person name="Stephan W."/>
            <person name="Strausberg R.L."/>
            <person name="Strempel S."/>
            <person name="Sturgill D."/>
            <person name="Sutton G."/>
            <person name="Sutton G.G."/>
            <person name="Tao W."/>
            <person name="Teichmann S."/>
            <person name="Tobari Y.N."/>
            <person name="Tomimura Y."/>
            <person name="Tsolas J.M."/>
            <person name="Valente V.L."/>
            <person name="Venter E."/>
            <person name="Venter J.C."/>
            <person name="Vicario S."/>
            <person name="Vieira F.G."/>
            <person name="Vilella A.J."/>
            <person name="Villasante A."/>
            <person name="Walenz B."/>
            <person name="Wang J."/>
            <person name="Wasserman M."/>
            <person name="Watts T."/>
            <person name="Wilson D."/>
            <person name="Wilson R.K."/>
            <person name="Wing R.A."/>
            <person name="Wolfner M.F."/>
            <person name="Wong A."/>
            <person name="Wong G.K."/>
            <person name="Wu C.I."/>
            <person name="Wu G."/>
            <person name="Yamamoto D."/>
            <person name="Yang H.P."/>
            <person name="Yang S.P."/>
            <person name="Yorke J.A."/>
            <person name="Yoshida K."/>
            <person name="Zdobnov E."/>
            <person name="Zhang P."/>
            <person name="Zhang Y."/>
            <person name="Zimin A.V."/>
            <person name="Baldwin J."/>
            <person name="Abdouelleil A."/>
            <person name="Abdulkadir J."/>
            <person name="Abebe A."/>
            <person name="Abera B."/>
            <person name="Abreu J."/>
            <person name="Acer S.C."/>
            <person name="Aftuck L."/>
            <person name="Alexander A."/>
            <person name="An P."/>
            <person name="Anderson E."/>
            <person name="Anderson S."/>
            <person name="Arachi H."/>
            <person name="Azer M."/>
            <person name="Bachantsang P."/>
            <person name="Barry A."/>
            <person name="Bayul T."/>
            <person name="Berlin A."/>
            <person name="Bessette D."/>
            <person name="Bloom T."/>
            <person name="Blye J."/>
            <person name="Boguslavskiy L."/>
            <person name="Bonnet C."/>
            <person name="Boukhgalter B."/>
            <person name="Bourzgui I."/>
            <person name="Brown A."/>
            <person name="Cahill P."/>
            <person name="Channer S."/>
            <person name="Cheshatsang Y."/>
            <person name="Chuda L."/>
            <person name="Citroen M."/>
            <person name="Collymore A."/>
            <person name="Cooke P."/>
            <person name="Costello M."/>
            <person name="D'Aco K."/>
            <person name="Daza R."/>
            <person name="De Haan G."/>
            <person name="DeGray S."/>
            <person name="DeMaso C."/>
            <person name="Dhargay N."/>
            <person name="Dooley K."/>
            <person name="Dooley E."/>
            <person name="Doricent M."/>
            <person name="Dorje P."/>
            <person name="Dorjee K."/>
            <person name="Dupes A."/>
            <person name="Elong R."/>
            <person name="Falk J."/>
            <person name="Farina A."/>
            <person name="Faro S."/>
            <person name="Ferguson D."/>
            <person name="Fisher S."/>
            <person name="Foley C.D."/>
            <person name="Franke A."/>
            <person name="Friedrich D."/>
            <person name="Gadbois L."/>
            <person name="Gearin G."/>
            <person name="Gearin C.R."/>
            <person name="Giannoukos G."/>
            <person name="Goode T."/>
            <person name="Graham J."/>
            <person name="Grandbois E."/>
            <person name="Grewal S."/>
            <person name="Gyaltsen K."/>
            <person name="Hafez N."/>
            <person name="Hagos B."/>
            <person name="Hall J."/>
            <person name="Henson C."/>
            <person name="Hollinger A."/>
            <person name="Honan T."/>
            <person name="Huard M.D."/>
            <person name="Hughes L."/>
            <person name="Hurhula B."/>
            <person name="Husby M.E."/>
            <person name="Kamat A."/>
            <person name="Kanga B."/>
            <person name="Kashin S."/>
            <person name="Khazanovich D."/>
            <person name="Kisner P."/>
            <person name="Lance K."/>
            <person name="Lara M."/>
            <person name="Lee W."/>
            <person name="Lennon N."/>
            <person name="Letendre F."/>
            <person name="LeVine R."/>
            <person name="Lipovsky A."/>
            <person name="Liu X."/>
            <person name="Liu J."/>
            <person name="Liu S."/>
            <person name="Lokyitsang T."/>
            <person name="Lokyitsang Y."/>
            <person name="Lubonja R."/>
            <person name="Lui A."/>
            <person name="MacDonald P."/>
            <person name="Magnisalis V."/>
            <person name="Maru K."/>
            <person name="Matthews C."/>
            <person name="McCusker W."/>
            <person name="McDonough S."/>
            <person name="Mehta T."/>
            <person name="Meldrim J."/>
            <person name="Meneus L."/>
            <person name="Mihai O."/>
            <person name="Mihalev A."/>
            <person name="Mihova T."/>
            <person name="Mittelman R."/>
            <person name="Mlenga V."/>
            <person name="Montmayeur A."/>
            <person name="Mulrain L."/>
            <person name="Navidi A."/>
            <person name="Naylor J."/>
            <person name="Negash T."/>
            <person name="Nguyen T."/>
            <person name="Nguyen N."/>
            <person name="Nicol R."/>
            <person name="Norbu C."/>
            <person name="Norbu N."/>
            <person name="Novod N."/>
            <person name="O'Neill B."/>
            <person name="Osman S."/>
            <person name="Markiewicz E."/>
            <person name="Oyono O.L."/>
            <person name="Patti C."/>
            <person name="Phunkhang P."/>
            <person name="Pierre F."/>
            <person name="Priest M."/>
            <person name="Raghuraman S."/>
            <person name="Rege F."/>
            <person name="Reyes R."/>
            <person name="Rise C."/>
            <person name="Rogov P."/>
            <person name="Ross K."/>
            <person name="Ryan E."/>
            <person name="Settipalli S."/>
            <person name="Shea T."/>
            <person name="Sherpa N."/>
            <person name="Shi L."/>
            <person name="Shih D."/>
            <person name="Sparrow T."/>
            <person name="Spaulding J."/>
            <person name="Stalker J."/>
            <person name="Stange-Thomann N."/>
            <person name="Stavropoulos S."/>
            <person name="Stone C."/>
            <person name="Strader C."/>
            <person name="Tesfaye S."/>
            <person name="Thomson T."/>
            <person name="Thoulutsang Y."/>
            <person name="Thoulutsang D."/>
            <person name="Topham K."/>
            <person name="Topping I."/>
            <person name="Tsamla T."/>
            <person name="Vassiliev H."/>
            <person name="Vo A."/>
            <person name="Wangchuk T."/>
            <person name="Wangdi T."/>
            <person name="Weiand M."/>
            <person name="Wilkinson J."/>
            <person name="Wilson A."/>
            <person name="Yadav S."/>
            <person name="Young G."/>
            <person name="Yu Q."/>
            <person name="Zembek L."/>
            <person name="Zhong D."/>
            <person name="Zimmer A."/>
            <person name="Zwirko Z."/>
            <person name="Jaffe D.B."/>
            <person name="Alvarez P."/>
            <person name="Brockman W."/>
            <person name="Butler J."/>
            <person name="Chin C."/>
            <person name="Gnerre S."/>
            <person name="Grabherr M."/>
            <person name="Kleber M."/>
            <person name="Mauceli E."/>
            <person name="MacCallum I."/>
        </authorList>
    </citation>
    <scope>NUCLEOTIDE SEQUENCE [LARGE SCALE GENOMIC DNA]</scope>
    <source>
        <strain evidence="2">Rob3c / Tucson 14021-0248.25</strain>
    </source>
</reference>
<evidence type="ECO:0000313" key="2">
    <source>
        <dbReference type="Proteomes" id="UP000001292"/>
    </source>
</evidence>
<dbReference type="Proteomes" id="UP000001292">
    <property type="component" value="Unassembled WGS sequence"/>
</dbReference>
<evidence type="ECO:0000313" key="1">
    <source>
        <dbReference type="EMBL" id="EDW52527.1"/>
    </source>
</evidence>
<protein>
    <submittedName>
        <fullName evidence="1">GM18766</fullName>
    </submittedName>
</protein>
<gene>
    <name evidence="1" type="primary">Dsec\GM18766</name>
    <name evidence="1" type="ORF">Dsec_GM18766</name>
</gene>
<organism evidence="2">
    <name type="scientific">Drosophila sechellia</name>
    <name type="common">Fruit fly</name>
    <dbReference type="NCBI Taxonomy" id="7238"/>
    <lineage>
        <taxon>Eukaryota</taxon>
        <taxon>Metazoa</taxon>
        <taxon>Ecdysozoa</taxon>
        <taxon>Arthropoda</taxon>
        <taxon>Hexapoda</taxon>
        <taxon>Insecta</taxon>
        <taxon>Pterygota</taxon>
        <taxon>Neoptera</taxon>
        <taxon>Endopterygota</taxon>
        <taxon>Diptera</taxon>
        <taxon>Brachycera</taxon>
        <taxon>Muscomorpha</taxon>
        <taxon>Ephydroidea</taxon>
        <taxon>Drosophilidae</taxon>
        <taxon>Drosophila</taxon>
        <taxon>Sophophora</taxon>
    </lineage>
</organism>
<proteinExistence type="predicted"/>
<accession>B4HWY2</accession>